<gene>
    <name evidence="5" type="ORF">NP590_13965</name>
</gene>
<dbReference type="EMBL" id="JANIBJ010000026">
    <property type="protein sequence ID" value="MCQ8105216.1"/>
    <property type="molecule type" value="Genomic_DNA"/>
</dbReference>
<proteinExistence type="predicted"/>
<dbReference type="Proteomes" id="UP001524499">
    <property type="component" value="Unassembled WGS sequence"/>
</dbReference>
<evidence type="ECO:0000256" key="2">
    <source>
        <dbReference type="ARBA" id="ARBA00022837"/>
    </source>
</evidence>
<keyword evidence="2" id="KW-0106">Calcium</keyword>
<evidence type="ECO:0000313" key="5">
    <source>
        <dbReference type="EMBL" id="MCQ8105216.1"/>
    </source>
</evidence>
<organism evidence="5 6">
    <name type="scientific">Methylomonas subterranea</name>
    <dbReference type="NCBI Taxonomy" id="2952225"/>
    <lineage>
        <taxon>Bacteria</taxon>
        <taxon>Pseudomonadati</taxon>
        <taxon>Pseudomonadota</taxon>
        <taxon>Gammaproteobacteria</taxon>
        <taxon>Methylococcales</taxon>
        <taxon>Methylococcaceae</taxon>
        <taxon>Methylomonas</taxon>
    </lineage>
</organism>
<protein>
    <submittedName>
        <fullName evidence="5">PilC/PilY family type IV pilus protein</fullName>
    </submittedName>
</protein>
<reference evidence="5 6" key="1">
    <citation type="submission" date="2022-07" db="EMBL/GenBank/DDBJ databases">
        <title>Methylomonas rivi sp. nov., Methylomonas rosea sp. nov., Methylomonas aureus sp. nov. and Methylomonas subterranea sp. nov., four novel methanotrophs isolated from a freshwater creek and the deep terrestrial subsurface.</title>
        <authorList>
            <person name="Abin C."/>
            <person name="Sankaranarayanan K."/>
            <person name="Garner C."/>
            <person name="Sindelar R."/>
            <person name="Kotary K."/>
            <person name="Garner R."/>
            <person name="Barclay S."/>
            <person name="Lawson P."/>
            <person name="Krumholz L."/>
        </authorList>
    </citation>
    <scope>NUCLEOTIDE SEQUENCE [LARGE SCALE GENOMIC DNA]</scope>
    <source>
        <strain evidence="5 6">SURF-2</strain>
    </source>
</reference>
<feature type="domain" description="PilY1 beta-propeller" evidence="4">
    <location>
        <begin position="890"/>
        <end position="1262"/>
    </location>
</feature>
<name>A0ABT1TIB7_9GAMM</name>
<keyword evidence="1" id="KW-0479">Metal-binding</keyword>
<evidence type="ECO:0000256" key="3">
    <source>
        <dbReference type="SAM" id="MobiDB-lite"/>
    </source>
</evidence>
<dbReference type="Pfam" id="PF05567">
    <property type="entry name" value="T4P_PilY1"/>
    <property type="match status" value="1"/>
</dbReference>
<dbReference type="RefSeq" id="WP_256603128.1">
    <property type="nucleotide sequence ID" value="NZ_JANIBJ010000026.1"/>
</dbReference>
<evidence type="ECO:0000256" key="1">
    <source>
        <dbReference type="ARBA" id="ARBA00022723"/>
    </source>
</evidence>
<sequence length="1468" mass="156244">MLISLPVAADLALSQAPLFLTQSAKPIVMLNVSNDHQLFFKAYDDFSDLDHDGIPETTYKHSFDYYGYFDSYKCYTYGSGVFSPASTTADKYCSSQWSGNFLNWASMTRIDTIRKILYGGMRSTDSSTETVLQRAYLPNDAHSFAKFYSGNDLTQLTPFTSTEVASGITLCNTTVNNDNALSQNVTNVPLIRVAKGNYSLWAANERWQCRWSGEKSDGNGNVSASSGISASSSNPSESTHGLGSKNYTARVKACVSNLVGTENCKTYTSSNKPIGLLQTYGDDDKVRFGLLTGSYAKNKSGGVLRKNVGSMSDEINISTDGTFKTAPAAGGIINTLNRLRIYGYRHEDGTYHSATNSDNCIWGINTFTNGNCSNWGNPQSEIFLESLRYLAGKTVSTAFSANDTSKIANLTTATWSDPIATDQWCAKINTIQFNASTSSYDADELSGAADIGLSDLNGKTDFIGGANGEAIHGNAYFVGENGTDNNQLCTAKSVSALSSVRGTCPDAPRLSGSYQIAGLAHHAKTNSIRTDRTGDQLVTTYGVALSPGTPKVVIPVPGDAGKKITILPACRNSSVGGNCAIVDFKIISQTVTSTTASGSLYVNWEDSEQGGDFDQDMWGVINYSATASQITVTTDAIAQSTPYAMGFGYIINGTTKDGFHAHSGINNYAFTDPTSVTGCVNCAVGDAATGVTYDIGTSDADSLEQPLWYAAKWGGFDDGNDNDRPDQLSEWDKDNNGLPDRYFFATNPAELATSLGNAMADVIATAGSSASVATNSTRLDTNTVIYQAKFNSSDWTGQLLAFTVNANGSIATLPSWDAGQKVTTQGADGRSIFSYNPTATTRGIAFAHSNLNTAQQGLINEAQLNYIRGDQSNEQPGGTFRKRSGTNALLGDLINSDPWFIGRNDFGYGLLAGTEGSSYLDYRASTGYQARTPLVAVGGNDGMLHVFNANISGTGAGQEVFAYVPHTLLSKLPALTLPSYNNSGNHQYYVDGSPIAADAYFDTNADTVKEWRTALVGTLAAGGKGVFALDVTFLNTSNVAETAFSGQRVLWEINNQSAPVATDLTDDLSGNPKRYGFTNHLGHTYGQASIVRMANGEFAAVFGNGYNSVNHKAVLYIVNIGTGALIKSITTGEGDSGNPNGLSTPIAIDINGDRIVDAIYAGDLRGNMWKFDVSNSNPGSWDVAFKSGSTPKPLFTAKNASNQTQPITAKPQVGKHPNGGVMVYFGTGKFFEVGDNSAASPQTQSFYGIRDTCVKAAGDTSNCSGSDPAISTGSNRDTNLQKQSIIAEGSFGDFDVRVTSAAVTNKTTFYSNKKGWYMDLLTPPLPGTGVGERIVSQALLRAGRIIFVTIIPETGQCSFGGTSWLMEMEALTGNRLDLTPFDLNGDQLMNSADMTQLVDTNNDNVINASDTKLAASGKKSRVGIIKSPGVISAGEKEYKYTSGSTGALETTVESVESGAGRMSWRQLR</sequence>
<keyword evidence="6" id="KW-1185">Reference proteome</keyword>
<comment type="caution">
    <text evidence="5">The sequence shown here is derived from an EMBL/GenBank/DDBJ whole genome shotgun (WGS) entry which is preliminary data.</text>
</comment>
<feature type="region of interest" description="Disordered" evidence="3">
    <location>
        <begin position="214"/>
        <end position="243"/>
    </location>
</feature>
<evidence type="ECO:0000259" key="4">
    <source>
        <dbReference type="Pfam" id="PF05567"/>
    </source>
</evidence>
<evidence type="ECO:0000313" key="6">
    <source>
        <dbReference type="Proteomes" id="UP001524499"/>
    </source>
</evidence>
<dbReference type="InterPro" id="IPR008707">
    <property type="entry name" value="B-propeller_PilY1"/>
</dbReference>
<accession>A0ABT1TIB7</accession>
<feature type="compositionally biased region" description="Low complexity" evidence="3">
    <location>
        <begin position="218"/>
        <end position="238"/>
    </location>
</feature>